<proteinExistence type="predicted"/>
<reference evidence="2" key="1">
    <citation type="journal article" date="2019" name="Int. J. Syst. Evol. Microbiol.">
        <title>The Global Catalogue of Microorganisms (GCM) 10K type strain sequencing project: providing services to taxonomists for standard genome sequencing and annotation.</title>
        <authorList>
            <consortium name="The Broad Institute Genomics Platform"/>
            <consortium name="The Broad Institute Genome Sequencing Center for Infectious Disease"/>
            <person name="Wu L."/>
            <person name="Ma J."/>
        </authorList>
    </citation>
    <scope>NUCLEOTIDE SEQUENCE [LARGE SCALE GENOMIC DNA]</scope>
    <source>
        <strain evidence="2">KCTC 52449</strain>
    </source>
</reference>
<gene>
    <name evidence="1" type="ORF">ACFOEW_20780</name>
</gene>
<dbReference type="EMBL" id="JBHRSX010000101">
    <property type="protein sequence ID" value="MFC3204247.1"/>
    <property type="molecule type" value="Genomic_DNA"/>
</dbReference>
<evidence type="ECO:0000313" key="1">
    <source>
        <dbReference type="EMBL" id="MFC3204247.1"/>
    </source>
</evidence>
<sequence>MNTSQRQAIIDTSWDLHSQVESAYLEHPAGKGDDAWHDKQRLLLADMALHLLQTAVKPGDLALDKLQNNLHAILTISDQFLPQAGLKQATDRIYTGSSHD</sequence>
<evidence type="ECO:0000313" key="2">
    <source>
        <dbReference type="Proteomes" id="UP001595477"/>
    </source>
</evidence>
<keyword evidence="2" id="KW-1185">Reference proteome</keyword>
<protein>
    <submittedName>
        <fullName evidence="1">Uncharacterized protein</fullName>
    </submittedName>
</protein>
<organism evidence="1 2">
    <name type="scientific">Alteromonas oceani</name>
    <dbReference type="NCBI Taxonomy" id="2071609"/>
    <lineage>
        <taxon>Bacteria</taxon>
        <taxon>Pseudomonadati</taxon>
        <taxon>Pseudomonadota</taxon>
        <taxon>Gammaproteobacteria</taxon>
        <taxon>Alteromonadales</taxon>
        <taxon>Alteromonadaceae</taxon>
        <taxon>Alteromonas/Salinimonas group</taxon>
        <taxon>Alteromonas</taxon>
    </lineage>
</organism>
<comment type="caution">
    <text evidence="1">The sequence shown here is derived from an EMBL/GenBank/DDBJ whole genome shotgun (WGS) entry which is preliminary data.</text>
</comment>
<dbReference type="RefSeq" id="WP_123325484.1">
    <property type="nucleotide sequence ID" value="NZ_JBHRSX010000101.1"/>
</dbReference>
<dbReference type="Proteomes" id="UP001595477">
    <property type="component" value="Unassembled WGS sequence"/>
</dbReference>
<accession>A0ABV7K414</accession>
<name>A0ABV7K414_9ALTE</name>